<evidence type="ECO:0000256" key="1">
    <source>
        <dbReference type="SAM" id="MobiDB-lite"/>
    </source>
</evidence>
<feature type="region of interest" description="Disordered" evidence="1">
    <location>
        <begin position="326"/>
        <end position="375"/>
    </location>
</feature>
<reference evidence="3 4" key="1">
    <citation type="journal article" date="2016" name="Mol. Biol. Evol.">
        <title>Comparative Genomics of Early-Diverging Mushroom-Forming Fungi Provides Insights into the Origins of Lignocellulose Decay Capabilities.</title>
        <authorList>
            <person name="Nagy L.G."/>
            <person name="Riley R."/>
            <person name="Tritt A."/>
            <person name="Adam C."/>
            <person name="Daum C."/>
            <person name="Floudas D."/>
            <person name="Sun H."/>
            <person name="Yadav J.S."/>
            <person name="Pangilinan J."/>
            <person name="Larsson K.H."/>
            <person name="Matsuura K."/>
            <person name="Barry K."/>
            <person name="Labutti K."/>
            <person name="Kuo R."/>
            <person name="Ohm R.A."/>
            <person name="Bhattacharya S.S."/>
            <person name="Shirouzu T."/>
            <person name="Yoshinaga Y."/>
            <person name="Martin F.M."/>
            <person name="Grigoriev I.V."/>
            <person name="Hibbett D.S."/>
        </authorList>
    </citation>
    <scope>NUCLEOTIDE SEQUENCE [LARGE SCALE GENOMIC DNA]</scope>
    <source>
        <strain evidence="3 4">CBS 109695</strain>
    </source>
</reference>
<dbReference type="PANTHER" id="PTHR31131">
    <property type="entry name" value="CHROMOSOME 1, WHOLE GENOME SHOTGUN SEQUENCE"/>
    <property type="match status" value="1"/>
</dbReference>
<accession>A0A166IUX0</accession>
<feature type="region of interest" description="Disordered" evidence="1">
    <location>
        <begin position="222"/>
        <end position="261"/>
    </location>
</feature>
<dbReference type="InterPro" id="IPR027795">
    <property type="entry name" value="CASTOR_ACT_dom"/>
</dbReference>
<protein>
    <recommendedName>
        <fullName evidence="2">CASTOR ACT domain-containing protein</fullName>
    </recommendedName>
</protein>
<feature type="compositionally biased region" description="Low complexity" evidence="1">
    <location>
        <begin position="222"/>
        <end position="234"/>
    </location>
</feature>
<feature type="compositionally biased region" description="Basic and acidic residues" evidence="1">
    <location>
        <begin position="417"/>
        <end position="426"/>
    </location>
</feature>
<dbReference type="GO" id="GO:0006520">
    <property type="term" value="P:amino acid metabolic process"/>
    <property type="evidence" value="ECO:0007669"/>
    <property type="project" value="UniProtKB-ARBA"/>
</dbReference>
<feature type="region of interest" description="Disordered" evidence="1">
    <location>
        <begin position="74"/>
        <end position="99"/>
    </location>
</feature>
<proteinExistence type="predicted"/>
<dbReference type="Pfam" id="PF13840">
    <property type="entry name" value="ACT_7"/>
    <property type="match status" value="1"/>
</dbReference>
<feature type="compositionally biased region" description="Polar residues" evidence="1">
    <location>
        <begin position="235"/>
        <end position="247"/>
    </location>
</feature>
<gene>
    <name evidence="3" type="ORF">FIBSPDRAFT_861992</name>
</gene>
<feature type="domain" description="CASTOR ACT" evidence="2">
    <location>
        <begin position="115"/>
        <end position="162"/>
    </location>
</feature>
<dbReference type="InterPro" id="IPR045865">
    <property type="entry name" value="ACT-like_dom_sf"/>
</dbReference>
<evidence type="ECO:0000259" key="2">
    <source>
        <dbReference type="Pfam" id="PF13840"/>
    </source>
</evidence>
<dbReference type="InterPro" id="IPR051719">
    <property type="entry name" value="CASTOR_mTORC1"/>
</dbReference>
<dbReference type="OrthoDB" id="58529at2759"/>
<keyword evidence="4" id="KW-1185">Reference proteome</keyword>
<dbReference type="PANTHER" id="PTHR31131:SF6">
    <property type="entry name" value="CASTOR ACT DOMAIN-CONTAINING PROTEIN"/>
    <property type="match status" value="1"/>
</dbReference>
<evidence type="ECO:0000313" key="3">
    <source>
        <dbReference type="EMBL" id="KZP20194.1"/>
    </source>
</evidence>
<organism evidence="3 4">
    <name type="scientific">Athelia psychrophila</name>
    <dbReference type="NCBI Taxonomy" id="1759441"/>
    <lineage>
        <taxon>Eukaryota</taxon>
        <taxon>Fungi</taxon>
        <taxon>Dikarya</taxon>
        <taxon>Basidiomycota</taxon>
        <taxon>Agaricomycotina</taxon>
        <taxon>Agaricomycetes</taxon>
        <taxon>Agaricomycetidae</taxon>
        <taxon>Atheliales</taxon>
        <taxon>Atheliaceae</taxon>
        <taxon>Athelia</taxon>
    </lineage>
</organism>
<feature type="region of interest" description="Disordered" evidence="1">
    <location>
        <begin position="414"/>
        <end position="436"/>
    </location>
</feature>
<dbReference type="GO" id="GO:0046394">
    <property type="term" value="P:carboxylic acid biosynthetic process"/>
    <property type="evidence" value="ECO:0007669"/>
    <property type="project" value="UniProtKB-ARBA"/>
</dbReference>
<evidence type="ECO:0000313" key="4">
    <source>
        <dbReference type="Proteomes" id="UP000076532"/>
    </source>
</evidence>
<dbReference type="EMBL" id="KV417557">
    <property type="protein sequence ID" value="KZP20194.1"/>
    <property type="molecule type" value="Genomic_DNA"/>
</dbReference>
<dbReference type="AlphaFoldDB" id="A0A166IUX0"/>
<name>A0A166IUX0_9AGAM</name>
<sequence length="561" mass="61022">MDYNPTFSSGSQVTISLLPVSLSLVHIPRSRCAQLSHPILKQILRPAHSFINVSCNEIELSLFAEHHMLEDFEPIARHDRQRQRSRSGSGSSKKNMSRDVLEPVEISVEPWNVLQIDNAGAKVHELSAPLAAAGISILYQSSYMSDFMLVKESRLQEVMSLLGSAGFDLYSSDPNLLTSRMVSPTLSPTSTDSSSIMESAADITPGSGALFARTRSGTDASLSSMVSRSLPSDSTIQSTDEASQNASESRHACTKSHSPRAGDVSILTPDLACVGLSDDHSETWSIKIVKLVAFPELILPSSTSDSSRSRSREWYTARTVQSFPESDNPLFEPFVTISTPPDRGRREASPSSSTSSSDGEGYFSHSPAENNSTSSLVSSVASRSFPDLSKSVNTTSPSFKRPLKRLIAPLSTIEPIIEPRPRRESQSDQSATRRPRNAVGFFSFTRTSEGSSLTTDVTMLAALFPPNERHMVICSGELDAVENPALEDDVEESDGISGGILKCLQIDLRRFGLDKHGLVNKFSRVLDEGGINHMYSSTFKTANLLVEKAQAARAELLLQSC</sequence>
<dbReference type="Proteomes" id="UP000076532">
    <property type="component" value="Unassembled WGS sequence"/>
</dbReference>
<dbReference type="SUPFAM" id="SSF55021">
    <property type="entry name" value="ACT-like"/>
    <property type="match status" value="1"/>
</dbReference>
<dbReference type="Gene3D" id="3.30.2130.10">
    <property type="entry name" value="VC0802-like"/>
    <property type="match status" value="2"/>
</dbReference>